<name>D7G3E0_ECTSI</name>
<evidence type="ECO:0000313" key="1">
    <source>
        <dbReference type="EMBL" id="CBJ33534.1"/>
    </source>
</evidence>
<protein>
    <submittedName>
        <fullName evidence="1">Uncharacterized protein</fullName>
    </submittedName>
</protein>
<dbReference type="EMBL" id="FN648717">
    <property type="protein sequence ID" value="CBJ33534.1"/>
    <property type="molecule type" value="Genomic_DNA"/>
</dbReference>
<accession>D7G3E0</accession>
<gene>
    <name evidence="1" type="ORF">Esi_0508_0003</name>
</gene>
<dbReference type="InParanoid" id="D7G3E0"/>
<dbReference type="AlphaFoldDB" id="D7G3E0"/>
<sequence length="63" mass="6835">MKIDGVSLVEPSPADDPNGMGPVAVVIDCDLDALAQKVLKKPPHPLLAKFERTRTAKRERGKN</sequence>
<reference evidence="1 2" key="1">
    <citation type="journal article" date="2010" name="Nature">
        <title>The Ectocarpus genome and the independent evolution of multicellularity in brown algae.</title>
        <authorList>
            <person name="Cock J.M."/>
            <person name="Sterck L."/>
            <person name="Rouze P."/>
            <person name="Scornet D."/>
            <person name="Allen A.E."/>
            <person name="Amoutzias G."/>
            <person name="Anthouard V."/>
            <person name="Artiguenave F."/>
            <person name="Aury J.M."/>
            <person name="Badger J.H."/>
            <person name="Beszteri B."/>
            <person name="Billiau K."/>
            <person name="Bonnet E."/>
            <person name="Bothwell J.H."/>
            <person name="Bowler C."/>
            <person name="Boyen C."/>
            <person name="Brownlee C."/>
            <person name="Carrano C.J."/>
            <person name="Charrier B."/>
            <person name="Cho G.Y."/>
            <person name="Coelho S.M."/>
            <person name="Collen J."/>
            <person name="Corre E."/>
            <person name="Da Silva C."/>
            <person name="Delage L."/>
            <person name="Delaroque N."/>
            <person name="Dittami S.M."/>
            <person name="Doulbeau S."/>
            <person name="Elias M."/>
            <person name="Farnham G."/>
            <person name="Gachon C.M."/>
            <person name="Gschloessl B."/>
            <person name="Heesch S."/>
            <person name="Jabbari K."/>
            <person name="Jubin C."/>
            <person name="Kawai H."/>
            <person name="Kimura K."/>
            <person name="Kloareg B."/>
            <person name="Kupper F.C."/>
            <person name="Lang D."/>
            <person name="Le Bail A."/>
            <person name="Leblanc C."/>
            <person name="Lerouge P."/>
            <person name="Lohr M."/>
            <person name="Lopez P.J."/>
            <person name="Martens C."/>
            <person name="Maumus F."/>
            <person name="Michel G."/>
            <person name="Miranda-Saavedra D."/>
            <person name="Morales J."/>
            <person name="Moreau H."/>
            <person name="Motomura T."/>
            <person name="Nagasato C."/>
            <person name="Napoli C.A."/>
            <person name="Nelson D.R."/>
            <person name="Nyvall-Collen P."/>
            <person name="Peters A.F."/>
            <person name="Pommier C."/>
            <person name="Potin P."/>
            <person name="Poulain J."/>
            <person name="Quesneville H."/>
            <person name="Read B."/>
            <person name="Rensing S.A."/>
            <person name="Ritter A."/>
            <person name="Rousvoal S."/>
            <person name="Samanta M."/>
            <person name="Samson G."/>
            <person name="Schroeder D.C."/>
            <person name="Segurens B."/>
            <person name="Strittmatter M."/>
            <person name="Tonon T."/>
            <person name="Tregear J.W."/>
            <person name="Valentin K."/>
            <person name="von Dassow P."/>
            <person name="Yamagishi T."/>
            <person name="Van de Peer Y."/>
            <person name="Wincker P."/>
        </authorList>
    </citation>
    <scope>NUCLEOTIDE SEQUENCE [LARGE SCALE GENOMIC DNA]</scope>
    <source>
        <strain evidence="2">Ec32 / CCAP1310/4</strain>
    </source>
</reference>
<keyword evidence="2" id="KW-1185">Reference proteome</keyword>
<proteinExistence type="predicted"/>
<dbReference type="Proteomes" id="UP000002630">
    <property type="component" value="Linkage Group LG14"/>
</dbReference>
<evidence type="ECO:0000313" key="2">
    <source>
        <dbReference type="Proteomes" id="UP000002630"/>
    </source>
</evidence>
<organism evidence="1 2">
    <name type="scientific">Ectocarpus siliculosus</name>
    <name type="common">Brown alga</name>
    <name type="synonym">Conferva siliculosa</name>
    <dbReference type="NCBI Taxonomy" id="2880"/>
    <lineage>
        <taxon>Eukaryota</taxon>
        <taxon>Sar</taxon>
        <taxon>Stramenopiles</taxon>
        <taxon>Ochrophyta</taxon>
        <taxon>PX clade</taxon>
        <taxon>Phaeophyceae</taxon>
        <taxon>Ectocarpales</taxon>
        <taxon>Ectocarpaceae</taxon>
        <taxon>Ectocarpus</taxon>
    </lineage>
</organism>
<dbReference type="EMBL" id="FN649739">
    <property type="protein sequence ID" value="CBJ33534.1"/>
    <property type="molecule type" value="Genomic_DNA"/>
</dbReference>